<evidence type="ECO:0000313" key="2">
    <source>
        <dbReference type="Proteomes" id="UP000070620"/>
    </source>
</evidence>
<keyword evidence="2" id="KW-1185">Reference proteome</keyword>
<comment type="caution">
    <text evidence="1">The sequence shown here is derived from an EMBL/GenBank/DDBJ whole genome shotgun (WGS) entry which is preliminary data.</text>
</comment>
<gene>
    <name evidence="1" type="ORF">AWW66_23970</name>
</gene>
<organism evidence="1 2">
    <name type="scientific">Micromonospora rosaria</name>
    <dbReference type="NCBI Taxonomy" id="47874"/>
    <lineage>
        <taxon>Bacteria</taxon>
        <taxon>Bacillati</taxon>
        <taxon>Actinomycetota</taxon>
        <taxon>Actinomycetes</taxon>
        <taxon>Micromonosporales</taxon>
        <taxon>Micromonosporaceae</taxon>
        <taxon>Micromonospora</taxon>
    </lineage>
</organism>
<protein>
    <submittedName>
        <fullName evidence="1">Uncharacterized protein</fullName>
    </submittedName>
</protein>
<name>A0A136PM04_9ACTN</name>
<dbReference type="OrthoDB" id="3383480at2"/>
<sequence length="114" mass="12484">MADGQLWLDPGRARRGGKDLSLAGEAMAARRRQMGGQIAASSAQRPWGRDDIGAAFEQRYRSIEEVVLRAWEGVGRRVEGLGADVVRSVDANLQTDAGSAGRLDRIADRRHLDR</sequence>
<dbReference type="AlphaFoldDB" id="A0A136PM04"/>
<dbReference type="EMBL" id="LRQV01000111">
    <property type="protein sequence ID" value="KXK59480.1"/>
    <property type="molecule type" value="Genomic_DNA"/>
</dbReference>
<proteinExistence type="predicted"/>
<dbReference type="RefSeq" id="WP_067370742.1">
    <property type="nucleotide sequence ID" value="NZ_JBIUBN010000007.1"/>
</dbReference>
<accession>A0A136PM04</accession>
<dbReference type="Proteomes" id="UP000070620">
    <property type="component" value="Unassembled WGS sequence"/>
</dbReference>
<reference evidence="1 2" key="1">
    <citation type="submission" date="2016-01" db="EMBL/GenBank/DDBJ databases">
        <title>Whole genome sequence and analysis of Micromonospora rosaria DSM 803, which can produce antibacterial substance rosamicin.</title>
        <authorList>
            <person name="Yang H."/>
            <person name="He X."/>
            <person name="Zhu D."/>
        </authorList>
    </citation>
    <scope>NUCLEOTIDE SEQUENCE [LARGE SCALE GENOMIC DNA]</scope>
    <source>
        <strain evidence="1 2">DSM 803</strain>
    </source>
</reference>
<evidence type="ECO:0000313" key="1">
    <source>
        <dbReference type="EMBL" id="KXK59480.1"/>
    </source>
</evidence>